<dbReference type="Proteomes" id="UP001602119">
    <property type="component" value="Unassembled WGS sequence"/>
</dbReference>
<evidence type="ECO:0000259" key="2">
    <source>
        <dbReference type="Pfam" id="PF17766"/>
    </source>
</evidence>
<dbReference type="RefSeq" id="WP_387344577.1">
    <property type="nucleotide sequence ID" value="NZ_JBIAXI010000016.1"/>
</dbReference>
<comment type="caution">
    <text evidence="3">The sequence shown here is derived from an EMBL/GenBank/DDBJ whole genome shotgun (WGS) entry which is preliminary data.</text>
</comment>
<accession>A0ABW6VAA8</accession>
<keyword evidence="4" id="KW-1185">Reference proteome</keyword>
<dbReference type="Gene3D" id="2.60.40.2310">
    <property type="match status" value="1"/>
</dbReference>
<feature type="compositionally biased region" description="Polar residues" evidence="1">
    <location>
        <begin position="7"/>
        <end position="23"/>
    </location>
</feature>
<gene>
    <name evidence="3" type="ORF">ACFY05_25800</name>
</gene>
<evidence type="ECO:0000313" key="4">
    <source>
        <dbReference type="Proteomes" id="UP001602119"/>
    </source>
</evidence>
<evidence type="ECO:0000256" key="1">
    <source>
        <dbReference type="SAM" id="MobiDB-lite"/>
    </source>
</evidence>
<dbReference type="PANTHER" id="PTHR10795">
    <property type="entry name" value="PROPROTEIN CONVERTASE SUBTILISIN/KEXIN"/>
    <property type="match status" value="1"/>
</dbReference>
<evidence type="ECO:0000313" key="3">
    <source>
        <dbReference type="EMBL" id="MFF4776279.1"/>
    </source>
</evidence>
<organism evidence="3 4">
    <name type="scientific">Microtetraspora fusca</name>
    <dbReference type="NCBI Taxonomy" id="1997"/>
    <lineage>
        <taxon>Bacteria</taxon>
        <taxon>Bacillati</taxon>
        <taxon>Actinomycetota</taxon>
        <taxon>Actinomycetes</taxon>
        <taxon>Streptosporangiales</taxon>
        <taxon>Streptosporangiaceae</taxon>
        <taxon>Microtetraspora</taxon>
    </lineage>
</organism>
<dbReference type="Pfam" id="PF17766">
    <property type="entry name" value="fn3_6"/>
    <property type="match status" value="1"/>
</dbReference>
<feature type="domain" description="Subtilisin-like protease fibronectin type-III" evidence="2">
    <location>
        <begin position="92"/>
        <end position="183"/>
    </location>
</feature>
<sequence>MTKAVVRSSNSPTPTGPRTGSSFACRTTAFDTKKADGTPSTDVFAQGAGHVAPSRMLDPGLVYDAGPRDWLGYLEGLGIRTGSGVPAVAARDLNYPSIAIGELFGTATITRRVTAVTPGVYHAKVELPGMKVKVSPPTLQFKQPGETKEFTITADMRDSESGVTVAGSLTWTGAGHTVRSPIVATPLSAVAPAQVRGTGASGSVSFDVTPAAKKFPVAAYGMASGALTAGSVNETDIWGKDLPVEVPAGTKAVQFTARPDNPDARLSMLVSRFRGGVWDIEYISDIQTDDATVTVANPEPGTYHMVVLTLEDLPGTTETPFTVQANVVGAGKGIGELALTPKNPKVTPGTPVTLTATWSGLSGARHTGYVEYSNGTGTVVSVN</sequence>
<dbReference type="InterPro" id="IPR045051">
    <property type="entry name" value="SBT"/>
</dbReference>
<protein>
    <recommendedName>
        <fullName evidence="2">Subtilisin-like protease fibronectin type-III domain-containing protein</fullName>
    </recommendedName>
</protein>
<reference evidence="3 4" key="1">
    <citation type="submission" date="2024-10" db="EMBL/GenBank/DDBJ databases">
        <title>The Natural Products Discovery Center: Release of the First 8490 Sequenced Strains for Exploring Actinobacteria Biosynthetic Diversity.</title>
        <authorList>
            <person name="Kalkreuter E."/>
            <person name="Kautsar S.A."/>
            <person name="Yang D."/>
            <person name="Bader C.D."/>
            <person name="Teijaro C.N."/>
            <person name="Fluegel L."/>
            <person name="Davis C.M."/>
            <person name="Simpson J.R."/>
            <person name="Lauterbach L."/>
            <person name="Steele A.D."/>
            <person name="Gui C."/>
            <person name="Meng S."/>
            <person name="Li G."/>
            <person name="Viehrig K."/>
            <person name="Ye F."/>
            <person name="Su P."/>
            <person name="Kiefer A.F."/>
            <person name="Nichols A."/>
            <person name="Cepeda A.J."/>
            <person name="Yan W."/>
            <person name="Fan B."/>
            <person name="Jiang Y."/>
            <person name="Adhikari A."/>
            <person name="Zheng C.-J."/>
            <person name="Schuster L."/>
            <person name="Cowan T.M."/>
            <person name="Smanski M.J."/>
            <person name="Chevrette M.G."/>
            <person name="De Carvalho L.P.S."/>
            <person name="Shen B."/>
        </authorList>
    </citation>
    <scope>NUCLEOTIDE SEQUENCE [LARGE SCALE GENOMIC DNA]</scope>
    <source>
        <strain evidence="3 4">NPDC001281</strain>
    </source>
</reference>
<proteinExistence type="predicted"/>
<dbReference type="InterPro" id="IPR036852">
    <property type="entry name" value="Peptidase_S8/S53_dom_sf"/>
</dbReference>
<dbReference type="InterPro" id="IPR041469">
    <property type="entry name" value="Subtilisin-like_FN3"/>
</dbReference>
<feature type="region of interest" description="Disordered" evidence="1">
    <location>
        <begin position="1"/>
        <end position="23"/>
    </location>
</feature>
<dbReference type="Gene3D" id="3.40.50.200">
    <property type="entry name" value="Peptidase S8/S53 domain"/>
    <property type="match status" value="1"/>
</dbReference>
<dbReference type="EMBL" id="JBIAXI010000016">
    <property type="protein sequence ID" value="MFF4776279.1"/>
    <property type="molecule type" value="Genomic_DNA"/>
</dbReference>
<name>A0ABW6VAA8_MICFU</name>